<dbReference type="AlphaFoldDB" id="A0A517LRD5"/>
<feature type="domain" description="Beta-ketoacyl synthase-like N-terminal" evidence="1">
    <location>
        <begin position="1"/>
        <end position="71"/>
    </location>
</feature>
<sequence length="71" mass="7812">MDPMKRLLLEVSYECFENAGMPVDSLMDTLTGCYVGCITNDYELLSTRDTNDFAHVAASGNSQAMIANRLS</sequence>
<dbReference type="GO" id="GO:0004312">
    <property type="term" value="F:fatty acid synthase activity"/>
    <property type="evidence" value="ECO:0007669"/>
    <property type="project" value="TreeGrafter"/>
</dbReference>
<name>A0A517LRD5_9PEZI</name>
<dbReference type="PANTHER" id="PTHR43775:SF29">
    <property type="entry name" value="ASPERFURANONE POLYKETIDE SYNTHASE AFOG-RELATED"/>
    <property type="match status" value="1"/>
</dbReference>
<dbReference type="InterPro" id="IPR016039">
    <property type="entry name" value="Thiolase-like"/>
</dbReference>
<evidence type="ECO:0000313" key="3">
    <source>
        <dbReference type="Proteomes" id="UP000316270"/>
    </source>
</evidence>
<dbReference type="GO" id="GO:0044550">
    <property type="term" value="P:secondary metabolite biosynthetic process"/>
    <property type="evidence" value="ECO:0007669"/>
    <property type="project" value="TreeGrafter"/>
</dbReference>
<evidence type="ECO:0000313" key="2">
    <source>
        <dbReference type="EMBL" id="QDS78197.1"/>
    </source>
</evidence>
<dbReference type="PANTHER" id="PTHR43775">
    <property type="entry name" value="FATTY ACID SYNTHASE"/>
    <property type="match status" value="1"/>
</dbReference>
<evidence type="ECO:0000259" key="1">
    <source>
        <dbReference type="Pfam" id="PF00109"/>
    </source>
</evidence>
<accession>A0A517LRD5</accession>
<gene>
    <name evidence="2" type="ORF">FKW77_000483</name>
</gene>
<dbReference type="OrthoDB" id="329835at2759"/>
<reference evidence="2 3" key="1">
    <citation type="submission" date="2019-07" db="EMBL/GenBank/DDBJ databases">
        <title>Finished genome of Venturia effusa.</title>
        <authorList>
            <person name="Young C.A."/>
            <person name="Cox M.P."/>
            <person name="Ganley A.R.D."/>
            <person name="David W.J."/>
        </authorList>
    </citation>
    <scope>NUCLEOTIDE SEQUENCE [LARGE SCALE GENOMIC DNA]</scope>
    <source>
        <strain evidence="3">albino</strain>
    </source>
</reference>
<dbReference type="Proteomes" id="UP000316270">
    <property type="component" value="Chromosome 20"/>
</dbReference>
<organism evidence="2 3">
    <name type="scientific">Venturia effusa</name>
    <dbReference type="NCBI Taxonomy" id="50376"/>
    <lineage>
        <taxon>Eukaryota</taxon>
        <taxon>Fungi</taxon>
        <taxon>Dikarya</taxon>
        <taxon>Ascomycota</taxon>
        <taxon>Pezizomycotina</taxon>
        <taxon>Dothideomycetes</taxon>
        <taxon>Pleosporomycetidae</taxon>
        <taxon>Venturiales</taxon>
        <taxon>Venturiaceae</taxon>
        <taxon>Venturia</taxon>
    </lineage>
</organism>
<keyword evidence="3" id="KW-1185">Reference proteome</keyword>
<dbReference type="SUPFAM" id="SSF53901">
    <property type="entry name" value="Thiolase-like"/>
    <property type="match status" value="1"/>
</dbReference>
<dbReference type="Pfam" id="PF00109">
    <property type="entry name" value="ketoacyl-synt"/>
    <property type="match status" value="1"/>
</dbReference>
<dbReference type="EMBL" id="CP042204">
    <property type="protein sequence ID" value="QDS78197.1"/>
    <property type="molecule type" value="Genomic_DNA"/>
</dbReference>
<dbReference type="STRING" id="50376.A0A517LRD5"/>
<proteinExistence type="predicted"/>
<dbReference type="InterPro" id="IPR014030">
    <property type="entry name" value="Ketoacyl_synth_N"/>
</dbReference>
<dbReference type="GO" id="GO:0006633">
    <property type="term" value="P:fatty acid biosynthetic process"/>
    <property type="evidence" value="ECO:0007669"/>
    <property type="project" value="TreeGrafter"/>
</dbReference>
<dbReference type="InterPro" id="IPR050091">
    <property type="entry name" value="PKS_NRPS_Biosynth_Enz"/>
</dbReference>
<protein>
    <submittedName>
        <fullName evidence="2">Putative PKS/NRPS-like protein biosynthetic cluster</fullName>
    </submittedName>
</protein>
<dbReference type="Gene3D" id="3.40.47.10">
    <property type="match status" value="1"/>
</dbReference>